<evidence type="ECO:0000313" key="2">
    <source>
        <dbReference type="Proteomes" id="UP000470384"/>
    </source>
</evidence>
<dbReference type="RefSeq" id="WP_160588723.1">
    <property type="nucleotide sequence ID" value="NZ_BMHN01000001.1"/>
</dbReference>
<dbReference type="AlphaFoldDB" id="A0A845QER6"/>
<keyword evidence="2" id="KW-1185">Reference proteome</keyword>
<gene>
    <name evidence="1" type="ORF">GTQ45_13195</name>
</gene>
<name>A0A845QER6_9HYPH</name>
<organism evidence="1 2">
    <name type="scientific">Pyruvatibacter mobilis</name>
    <dbReference type="NCBI Taxonomy" id="1712261"/>
    <lineage>
        <taxon>Bacteria</taxon>
        <taxon>Pseudomonadati</taxon>
        <taxon>Pseudomonadota</taxon>
        <taxon>Alphaproteobacteria</taxon>
        <taxon>Hyphomicrobiales</taxon>
        <taxon>Parvibaculaceae</taxon>
        <taxon>Pyruvatibacter</taxon>
    </lineage>
</organism>
<dbReference type="Pfam" id="PF19630">
    <property type="entry name" value="DUF6134"/>
    <property type="match status" value="1"/>
</dbReference>
<dbReference type="EMBL" id="WXYQ01000011">
    <property type="protein sequence ID" value="NBG96690.1"/>
    <property type="molecule type" value="Genomic_DNA"/>
</dbReference>
<protein>
    <submittedName>
        <fullName evidence="1">Uncharacterized protein</fullName>
    </submittedName>
</protein>
<accession>A0A845QER6</accession>
<comment type="caution">
    <text evidence="1">The sequence shown here is derived from an EMBL/GenBank/DDBJ whole genome shotgun (WGS) entry which is preliminary data.</text>
</comment>
<sequence length="224" mass="24536">MSGFLAVSSQSPAWAASVDEVRSLYGEGIEFGIYRNGSPIGRHSVSFAADEDGLRVNTDFDLKVGALFVTLYRLDYASEALWRDGKLVALTARTDQNGDVAEVEARAEGDLIRVDGPNGPYEAPLTVYPTNHWNAGVIGTDKVINTITGRVADVRLVPKGTEQVETAHGVIEATRYQYEGAIDNEVWYDARGRWVKMRFPGTDGSTIELRCRKCKAVDVADADF</sequence>
<dbReference type="InterPro" id="IPR045767">
    <property type="entry name" value="DUF6134"/>
</dbReference>
<proteinExistence type="predicted"/>
<dbReference type="Proteomes" id="UP000470384">
    <property type="component" value="Unassembled WGS sequence"/>
</dbReference>
<evidence type="ECO:0000313" key="1">
    <source>
        <dbReference type="EMBL" id="NBG96690.1"/>
    </source>
</evidence>
<reference evidence="1 2" key="1">
    <citation type="journal article" date="2016" name="Int. J. Syst. Evol. Microbiol.">
        <title>Pyruvatibacter mobilis gen. nov., sp. nov., a marine bacterium from the culture broth of Picochlorum sp. 122.</title>
        <authorList>
            <person name="Wang G."/>
            <person name="Tang M."/>
            <person name="Wu H."/>
            <person name="Dai S."/>
            <person name="Li T."/>
            <person name="Chen C."/>
            <person name="He H."/>
            <person name="Fan J."/>
            <person name="Xiang W."/>
            <person name="Li X."/>
        </authorList>
    </citation>
    <scope>NUCLEOTIDE SEQUENCE [LARGE SCALE GENOMIC DNA]</scope>
    <source>
        <strain evidence="1 2">GYP-11</strain>
    </source>
</reference>
<dbReference type="GeneID" id="300653804"/>
<dbReference type="OrthoDB" id="6086999at2"/>